<evidence type="ECO:0000256" key="3">
    <source>
        <dbReference type="ARBA" id="ARBA00022801"/>
    </source>
</evidence>
<comment type="similarity">
    <text evidence="1 5 6">Belongs to the peptidase S8 family.</text>
</comment>
<keyword evidence="3 5" id="KW-0378">Hydrolase</keyword>
<dbReference type="InterPro" id="IPR023827">
    <property type="entry name" value="Peptidase_S8_Asp-AS"/>
</dbReference>
<accession>A0A1Y1ZFU9</accession>
<dbReference type="Proteomes" id="UP000193144">
    <property type="component" value="Unassembled WGS sequence"/>
</dbReference>
<dbReference type="PROSITE" id="PS51892">
    <property type="entry name" value="SUBTILASE"/>
    <property type="match status" value="1"/>
</dbReference>
<organism evidence="8 9">
    <name type="scientific">Clohesyomyces aquaticus</name>
    <dbReference type="NCBI Taxonomy" id="1231657"/>
    <lineage>
        <taxon>Eukaryota</taxon>
        <taxon>Fungi</taxon>
        <taxon>Dikarya</taxon>
        <taxon>Ascomycota</taxon>
        <taxon>Pezizomycotina</taxon>
        <taxon>Dothideomycetes</taxon>
        <taxon>Pleosporomycetidae</taxon>
        <taxon>Pleosporales</taxon>
        <taxon>Lindgomycetaceae</taxon>
        <taxon>Clohesyomyces</taxon>
    </lineage>
</organism>
<dbReference type="InterPro" id="IPR050131">
    <property type="entry name" value="Peptidase_S8_subtilisin-like"/>
</dbReference>
<dbReference type="AlphaFoldDB" id="A0A1Y1ZFU9"/>
<evidence type="ECO:0000256" key="5">
    <source>
        <dbReference type="PROSITE-ProRule" id="PRU01240"/>
    </source>
</evidence>
<dbReference type="InterPro" id="IPR036852">
    <property type="entry name" value="Peptidase_S8/S53_dom_sf"/>
</dbReference>
<evidence type="ECO:0000256" key="4">
    <source>
        <dbReference type="ARBA" id="ARBA00022825"/>
    </source>
</evidence>
<dbReference type="PANTHER" id="PTHR43806:SF11">
    <property type="entry name" value="CEREVISIN-RELATED"/>
    <property type="match status" value="1"/>
</dbReference>
<dbReference type="CDD" id="cd00306">
    <property type="entry name" value="Peptidases_S8_S53"/>
    <property type="match status" value="1"/>
</dbReference>
<dbReference type="Pfam" id="PF00082">
    <property type="entry name" value="Peptidase_S8"/>
    <property type="match status" value="1"/>
</dbReference>
<name>A0A1Y1ZFU9_9PLEO</name>
<evidence type="ECO:0000256" key="2">
    <source>
        <dbReference type="ARBA" id="ARBA00022670"/>
    </source>
</evidence>
<feature type="active site" description="Charge relay system" evidence="5">
    <location>
        <position position="321"/>
    </location>
</feature>
<dbReference type="PROSITE" id="PS00138">
    <property type="entry name" value="SUBTILASE_SER"/>
    <property type="match status" value="1"/>
</dbReference>
<sequence length="604" mass="66234">MGSKEESWGLLRLNEHHNLTFNMDIVAVHGFQGDRLSSWTHSNSFCWLQDLPLEANVYTYGYSAWASIESSAQGLIQALDTERMYRENFEVPIAFVAIGSGGLIVKQALILLASFRARSQTQILTNTVSLLFFDVPHRSELSTTIRTMTKMANIMAPWTGGNGEGGSMFQTKRELTTMMEGFAPISNRLRIYTFCNTLRNSNSTFARLELSMGLGDVMNHYMGLPNEELLYINATYAEMCKFPSHQSADCRTVLAILRRTGFQDGVEIGNRGKRHVDQIFRLDGSESETAKQWFNDLRLDAHRVVHARPLPPRRVCIAIIDSGLDTSHPAFADAFKDNRITTKSFLADRSLPADADDDGHGTHTAHLALQVAPRARLVAARVYQHGTPEAMEAALPAIASAIRWAVSEGAKVVSLSFGYRQMDAGVRAAIREAHFKGAIIIAAASNSGVNPRFPISFPASMRQVICMHSTDGEGNPSGRNPPPVPDCALAVLGEGVAAAWPTNLRADAREDGLRVASGTSVATPIAAGLAALILEYAMQGGGSGESVKNWRSLQHCDEMRKMFVAMARQRQGYLTIAPSSLFDYHGDDMHRRVCGKISDVLDSL</sequence>
<evidence type="ECO:0000313" key="8">
    <source>
        <dbReference type="EMBL" id="ORY09034.1"/>
    </source>
</evidence>
<dbReference type="OrthoDB" id="206201at2759"/>
<evidence type="ECO:0000259" key="7">
    <source>
        <dbReference type="Pfam" id="PF00082"/>
    </source>
</evidence>
<reference evidence="8 9" key="1">
    <citation type="submission" date="2016-07" db="EMBL/GenBank/DDBJ databases">
        <title>Pervasive Adenine N6-methylation of Active Genes in Fungi.</title>
        <authorList>
            <consortium name="DOE Joint Genome Institute"/>
            <person name="Mondo S.J."/>
            <person name="Dannebaum R.O."/>
            <person name="Kuo R.C."/>
            <person name="Labutti K."/>
            <person name="Haridas S."/>
            <person name="Kuo A."/>
            <person name="Salamov A."/>
            <person name="Ahrendt S.R."/>
            <person name="Lipzen A."/>
            <person name="Sullivan W."/>
            <person name="Andreopoulos W.B."/>
            <person name="Clum A."/>
            <person name="Lindquist E."/>
            <person name="Daum C."/>
            <person name="Ramamoorthy G.K."/>
            <person name="Gryganskyi A."/>
            <person name="Culley D."/>
            <person name="Magnuson J.K."/>
            <person name="James T.Y."/>
            <person name="O'Malley M.A."/>
            <person name="Stajich J.E."/>
            <person name="Spatafora J.W."/>
            <person name="Visel A."/>
            <person name="Grigoriev I.V."/>
        </authorList>
    </citation>
    <scope>NUCLEOTIDE SEQUENCE [LARGE SCALE GENOMIC DNA]</scope>
    <source>
        <strain evidence="8 9">CBS 115471</strain>
    </source>
</reference>
<dbReference type="GO" id="GO:0004252">
    <property type="term" value="F:serine-type endopeptidase activity"/>
    <property type="evidence" value="ECO:0007669"/>
    <property type="project" value="UniProtKB-UniRule"/>
</dbReference>
<dbReference type="STRING" id="1231657.A0A1Y1ZFU9"/>
<dbReference type="PANTHER" id="PTHR43806">
    <property type="entry name" value="PEPTIDASE S8"/>
    <property type="match status" value="1"/>
</dbReference>
<protein>
    <submittedName>
        <fullName evidence="8">Peptidase S8/S53 domain-containing protein</fullName>
    </submittedName>
</protein>
<dbReference type="GO" id="GO:0006508">
    <property type="term" value="P:proteolysis"/>
    <property type="evidence" value="ECO:0007669"/>
    <property type="project" value="UniProtKB-KW"/>
</dbReference>
<comment type="caution">
    <text evidence="8">The sequence shown here is derived from an EMBL/GenBank/DDBJ whole genome shotgun (WGS) entry which is preliminary data.</text>
</comment>
<evidence type="ECO:0000256" key="6">
    <source>
        <dbReference type="RuleBase" id="RU003355"/>
    </source>
</evidence>
<feature type="domain" description="Peptidase S8/S53" evidence="7">
    <location>
        <begin position="315"/>
        <end position="548"/>
    </location>
</feature>
<feature type="active site" description="Charge relay system" evidence="5">
    <location>
        <position position="520"/>
    </location>
</feature>
<dbReference type="PRINTS" id="PR00723">
    <property type="entry name" value="SUBTILISIN"/>
</dbReference>
<dbReference type="Gene3D" id="3.40.50.200">
    <property type="entry name" value="Peptidase S8/S53 domain"/>
    <property type="match status" value="1"/>
</dbReference>
<keyword evidence="9" id="KW-1185">Reference proteome</keyword>
<dbReference type="InterPro" id="IPR000209">
    <property type="entry name" value="Peptidase_S8/S53_dom"/>
</dbReference>
<keyword evidence="2 5" id="KW-0645">Protease</keyword>
<dbReference type="PROSITE" id="PS00136">
    <property type="entry name" value="SUBTILASE_ASP"/>
    <property type="match status" value="1"/>
</dbReference>
<keyword evidence="4 5" id="KW-0720">Serine protease</keyword>
<dbReference type="SUPFAM" id="SSF52743">
    <property type="entry name" value="Subtilisin-like"/>
    <property type="match status" value="1"/>
</dbReference>
<dbReference type="InterPro" id="IPR023828">
    <property type="entry name" value="Peptidase_S8_Ser-AS"/>
</dbReference>
<evidence type="ECO:0000256" key="1">
    <source>
        <dbReference type="ARBA" id="ARBA00011073"/>
    </source>
</evidence>
<dbReference type="InterPro" id="IPR015500">
    <property type="entry name" value="Peptidase_S8_subtilisin-rel"/>
</dbReference>
<evidence type="ECO:0000313" key="9">
    <source>
        <dbReference type="Proteomes" id="UP000193144"/>
    </source>
</evidence>
<proteinExistence type="inferred from homology"/>
<dbReference type="EMBL" id="MCFA01000092">
    <property type="protein sequence ID" value="ORY09034.1"/>
    <property type="molecule type" value="Genomic_DNA"/>
</dbReference>
<feature type="active site" description="Charge relay system" evidence="5">
    <location>
        <position position="360"/>
    </location>
</feature>
<gene>
    <name evidence="8" type="ORF">BCR34DRAFT_603180</name>
</gene>